<keyword evidence="3" id="KW-1185">Reference proteome</keyword>
<feature type="domain" description="AB hydrolase-1" evidence="1">
    <location>
        <begin position="12"/>
        <end position="243"/>
    </location>
</feature>
<accession>A0ABW0R1H3</accession>
<dbReference type="InterPro" id="IPR029058">
    <property type="entry name" value="AB_hydrolase_fold"/>
</dbReference>
<gene>
    <name evidence="2" type="ORF">ACFPQ4_15675</name>
</gene>
<evidence type="ECO:0000313" key="2">
    <source>
        <dbReference type="EMBL" id="MFC5530868.1"/>
    </source>
</evidence>
<evidence type="ECO:0000259" key="1">
    <source>
        <dbReference type="Pfam" id="PF12697"/>
    </source>
</evidence>
<proteinExistence type="predicted"/>
<dbReference type="PRINTS" id="PR00412">
    <property type="entry name" value="EPOXHYDRLASE"/>
</dbReference>
<dbReference type="Pfam" id="PF12697">
    <property type="entry name" value="Abhydrolase_6"/>
    <property type="match status" value="1"/>
</dbReference>
<sequence>MFVKETGSGVPLVLLHGFCGSHRYWDEVVPILAQRYRVITPDLRGHGDSAASDGAYAMEMLAEDTVQLLDSLGVAKTFLFGHSLGGYATLAFAERYAQRLIGFGLVHSTSYPDTEEAKANRDKAADAIGKDGIEPFVNGLIPKLFAPEHRSEQNASVKKALEIGYGTSPQGAIGCALGMRDRPDRTTVLETTEVPVLLLAGEEDEVIPADRRFPASGATITPVTLSNVGHMGMMEHPKAFAEAIVSFVQGTGN</sequence>
<comment type="caution">
    <text evidence="2">The sequence shown here is derived from an EMBL/GenBank/DDBJ whole genome shotgun (WGS) entry which is preliminary data.</text>
</comment>
<reference evidence="3" key="1">
    <citation type="journal article" date="2019" name="Int. J. Syst. Evol. Microbiol.">
        <title>The Global Catalogue of Microorganisms (GCM) 10K type strain sequencing project: providing services to taxonomists for standard genome sequencing and annotation.</title>
        <authorList>
            <consortium name="The Broad Institute Genomics Platform"/>
            <consortium name="The Broad Institute Genome Sequencing Center for Infectious Disease"/>
            <person name="Wu L."/>
            <person name="Ma J."/>
        </authorList>
    </citation>
    <scope>NUCLEOTIDE SEQUENCE [LARGE SCALE GENOMIC DNA]</scope>
    <source>
        <strain evidence="3">CGMCC 1.18578</strain>
    </source>
</reference>
<dbReference type="RefSeq" id="WP_378112810.1">
    <property type="nucleotide sequence ID" value="NZ_JBHSNC010000048.1"/>
</dbReference>
<keyword evidence="2" id="KW-0378">Hydrolase</keyword>
<dbReference type="SUPFAM" id="SSF53474">
    <property type="entry name" value="alpha/beta-Hydrolases"/>
    <property type="match status" value="1"/>
</dbReference>
<dbReference type="EMBL" id="JBHSNC010000048">
    <property type="protein sequence ID" value="MFC5530868.1"/>
    <property type="molecule type" value="Genomic_DNA"/>
</dbReference>
<name>A0ABW0R1H3_9BACL</name>
<dbReference type="Proteomes" id="UP001596108">
    <property type="component" value="Unassembled WGS sequence"/>
</dbReference>
<dbReference type="PANTHER" id="PTHR43798">
    <property type="entry name" value="MONOACYLGLYCEROL LIPASE"/>
    <property type="match status" value="1"/>
</dbReference>
<dbReference type="InterPro" id="IPR000073">
    <property type="entry name" value="AB_hydrolase_1"/>
</dbReference>
<protein>
    <submittedName>
        <fullName evidence="2">Alpha/beta fold hydrolase</fullName>
    </submittedName>
</protein>
<dbReference type="PRINTS" id="PR00111">
    <property type="entry name" value="ABHYDROLASE"/>
</dbReference>
<dbReference type="InterPro" id="IPR000639">
    <property type="entry name" value="Epox_hydrolase-like"/>
</dbReference>
<dbReference type="GO" id="GO:0016787">
    <property type="term" value="F:hydrolase activity"/>
    <property type="evidence" value="ECO:0007669"/>
    <property type="project" value="UniProtKB-KW"/>
</dbReference>
<dbReference type="InterPro" id="IPR050266">
    <property type="entry name" value="AB_hydrolase_sf"/>
</dbReference>
<dbReference type="Gene3D" id="3.40.50.1820">
    <property type="entry name" value="alpha/beta hydrolase"/>
    <property type="match status" value="1"/>
</dbReference>
<dbReference type="PANTHER" id="PTHR43798:SF20">
    <property type="entry name" value="2-SUCCINYL-6-HYDROXY-2,4-CYCLOHEXADIENE-1-CARBOXYLATE SYNTHASE-RELATED"/>
    <property type="match status" value="1"/>
</dbReference>
<evidence type="ECO:0000313" key="3">
    <source>
        <dbReference type="Proteomes" id="UP001596108"/>
    </source>
</evidence>
<organism evidence="2 3">
    <name type="scientific">Cohnella yongneupensis</name>
    <dbReference type="NCBI Taxonomy" id="425006"/>
    <lineage>
        <taxon>Bacteria</taxon>
        <taxon>Bacillati</taxon>
        <taxon>Bacillota</taxon>
        <taxon>Bacilli</taxon>
        <taxon>Bacillales</taxon>
        <taxon>Paenibacillaceae</taxon>
        <taxon>Cohnella</taxon>
    </lineage>
</organism>